<feature type="chain" id="PRO_5008580942" description="Secreted protein" evidence="1">
    <location>
        <begin position="19"/>
        <end position="144"/>
    </location>
</feature>
<dbReference type="EMBL" id="GEDC01016733">
    <property type="protein sequence ID" value="JAS20565.1"/>
    <property type="molecule type" value="Transcribed_RNA"/>
</dbReference>
<name>A0A1B6D4R1_9HEMI</name>
<protein>
    <recommendedName>
        <fullName evidence="3">Secreted protein</fullName>
    </recommendedName>
</protein>
<feature type="signal peptide" evidence="1">
    <location>
        <begin position="1"/>
        <end position="18"/>
    </location>
</feature>
<evidence type="ECO:0008006" key="3">
    <source>
        <dbReference type="Google" id="ProtNLM"/>
    </source>
</evidence>
<gene>
    <name evidence="2" type="ORF">g.1612</name>
</gene>
<reference evidence="2" key="1">
    <citation type="submission" date="2015-12" db="EMBL/GenBank/DDBJ databases">
        <title>De novo transcriptome assembly of four potential Pierce s Disease insect vectors from Arizona vineyards.</title>
        <authorList>
            <person name="Tassone E.E."/>
        </authorList>
    </citation>
    <scope>NUCLEOTIDE SEQUENCE</scope>
</reference>
<accession>A0A1B6D4R1</accession>
<keyword evidence="1" id="KW-0732">Signal</keyword>
<evidence type="ECO:0000313" key="2">
    <source>
        <dbReference type="EMBL" id="JAS20565.1"/>
    </source>
</evidence>
<proteinExistence type="predicted"/>
<evidence type="ECO:0000256" key="1">
    <source>
        <dbReference type="SAM" id="SignalP"/>
    </source>
</evidence>
<sequence length="144" mass="16893">KMVKQLCILLAVLYIVQSEEEEETVEHFRGRIQRYVDETVNLTATILADVKYRREVKVYDLYSEEIELCISKLECLVEEIEDSDYAEGVDKEIARSAHRSILRLIHIGDHPVDYRIALIKQITYDISILQDVFNRTYTTENPLK</sequence>
<dbReference type="AlphaFoldDB" id="A0A1B6D4R1"/>
<organism evidence="2">
    <name type="scientific">Clastoptera arizonana</name>
    <name type="common">Arizona spittle bug</name>
    <dbReference type="NCBI Taxonomy" id="38151"/>
    <lineage>
        <taxon>Eukaryota</taxon>
        <taxon>Metazoa</taxon>
        <taxon>Ecdysozoa</taxon>
        <taxon>Arthropoda</taxon>
        <taxon>Hexapoda</taxon>
        <taxon>Insecta</taxon>
        <taxon>Pterygota</taxon>
        <taxon>Neoptera</taxon>
        <taxon>Paraneoptera</taxon>
        <taxon>Hemiptera</taxon>
        <taxon>Auchenorrhyncha</taxon>
        <taxon>Cercopoidea</taxon>
        <taxon>Clastopteridae</taxon>
        <taxon>Clastoptera</taxon>
    </lineage>
</organism>
<feature type="non-terminal residue" evidence="2">
    <location>
        <position position="1"/>
    </location>
</feature>